<accession>A0AAP0B267</accession>
<dbReference type="AlphaFoldDB" id="A0AAP0B267"/>
<dbReference type="EMBL" id="JBBWWQ010000017">
    <property type="protein sequence ID" value="KAK8924119.1"/>
    <property type="molecule type" value="Genomic_DNA"/>
</dbReference>
<reference evidence="1 2" key="1">
    <citation type="journal article" date="2022" name="Nat. Plants">
        <title>Genomes of leafy and leafless Platanthera orchids illuminate the evolution of mycoheterotrophy.</title>
        <authorList>
            <person name="Li M.H."/>
            <person name="Liu K.W."/>
            <person name="Li Z."/>
            <person name="Lu H.C."/>
            <person name="Ye Q.L."/>
            <person name="Zhang D."/>
            <person name="Wang J.Y."/>
            <person name="Li Y.F."/>
            <person name="Zhong Z.M."/>
            <person name="Liu X."/>
            <person name="Yu X."/>
            <person name="Liu D.K."/>
            <person name="Tu X.D."/>
            <person name="Liu B."/>
            <person name="Hao Y."/>
            <person name="Liao X.Y."/>
            <person name="Jiang Y.T."/>
            <person name="Sun W.H."/>
            <person name="Chen J."/>
            <person name="Chen Y.Q."/>
            <person name="Ai Y."/>
            <person name="Zhai J.W."/>
            <person name="Wu S.S."/>
            <person name="Zhou Z."/>
            <person name="Hsiao Y.Y."/>
            <person name="Wu W.L."/>
            <person name="Chen Y.Y."/>
            <person name="Lin Y.F."/>
            <person name="Hsu J.L."/>
            <person name="Li C.Y."/>
            <person name="Wang Z.W."/>
            <person name="Zhao X."/>
            <person name="Zhong W.Y."/>
            <person name="Ma X.K."/>
            <person name="Ma L."/>
            <person name="Huang J."/>
            <person name="Chen G.Z."/>
            <person name="Huang M.Z."/>
            <person name="Huang L."/>
            <person name="Peng D.H."/>
            <person name="Luo Y.B."/>
            <person name="Zou S.Q."/>
            <person name="Chen S.P."/>
            <person name="Lan S."/>
            <person name="Tsai W.C."/>
            <person name="Van de Peer Y."/>
            <person name="Liu Z.J."/>
        </authorList>
    </citation>
    <scope>NUCLEOTIDE SEQUENCE [LARGE SCALE GENOMIC DNA]</scope>
    <source>
        <strain evidence="1">Lor287</strain>
    </source>
</reference>
<protein>
    <submittedName>
        <fullName evidence="1">Uncharacterized protein</fullName>
    </submittedName>
</protein>
<proteinExistence type="predicted"/>
<dbReference type="Proteomes" id="UP001418222">
    <property type="component" value="Unassembled WGS sequence"/>
</dbReference>
<gene>
    <name evidence="1" type="ORF">KSP39_PZI019172</name>
</gene>
<keyword evidence="2" id="KW-1185">Reference proteome</keyword>
<name>A0AAP0B267_9ASPA</name>
<sequence>MKRLTSMNLSVVTRGGRALVEVLFSGERAALAADSGPNRNIEKRKPIPDPQVYPSLLNYTIFSYNDSHSLLHQETGLKYGKKTETKKPQD</sequence>
<comment type="caution">
    <text evidence="1">The sequence shown here is derived from an EMBL/GenBank/DDBJ whole genome shotgun (WGS) entry which is preliminary data.</text>
</comment>
<evidence type="ECO:0000313" key="1">
    <source>
        <dbReference type="EMBL" id="KAK8924119.1"/>
    </source>
</evidence>
<organism evidence="1 2">
    <name type="scientific">Platanthera zijinensis</name>
    <dbReference type="NCBI Taxonomy" id="2320716"/>
    <lineage>
        <taxon>Eukaryota</taxon>
        <taxon>Viridiplantae</taxon>
        <taxon>Streptophyta</taxon>
        <taxon>Embryophyta</taxon>
        <taxon>Tracheophyta</taxon>
        <taxon>Spermatophyta</taxon>
        <taxon>Magnoliopsida</taxon>
        <taxon>Liliopsida</taxon>
        <taxon>Asparagales</taxon>
        <taxon>Orchidaceae</taxon>
        <taxon>Orchidoideae</taxon>
        <taxon>Orchideae</taxon>
        <taxon>Orchidinae</taxon>
        <taxon>Platanthera</taxon>
    </lineage>
</organism>
<evidence type="ECO:0000313" key="2">
    <source>
        <dbReference type="Proteomes" id="UP001418222"/>
    </source>
</evidence>